<sequence>MSTVVVSIRAGQQELAASVADGLEGERLSLQQQQSAAALQVLSEEEQARAAAAQEQWQAAEASAMKLELASARAESVQLQLLAASSELVGRAGSLQAALDAVLHYQQNSNRLLGLLLGRWVDAELVVLE</sequence>
<name>A0A699YBR5_HAELA</name>
<dbReference type="EMBL" id="BLLF01000106">
    <property type="protein sequence ID" value="GFH07627.1"/>
    <property type="molecule type" value="Genomic_DNA"/>
</dbReference>
<reference evidence="1 2" key="1">
    <citation type="submission" date="2020-02" db="EMBL/GenBank/DDBJ databases">
        <title>Draft genome sequence of Haematococcus lacustris strain NIES-144.</title>
        <authorList>
            <person name="Morimoto D."/>
            <person name="Nakagawa S."/>
            <person name="Yoshida T."/>
            <person name="Sawayama S."/>
        </authorList>
    </citation>
    <scope>NUCLEOTIDE SEQUENCE [LARGE SCALE GENOMIC DNA]</scope>
    <source>
        <strain evidence="1 2">NIES-144</strain>
    </source>
</reference>
<comment type="caution">
    <text evidence="1">The sequence shown here is derived from an EMBL/GenBank/DDBJ whole genome shotgun (WGS) entry which is preliminary data.</text>
</comment>
<evidence type="ECO:0000313" key="1">
    <source>
        <dbReference type="EMBL" id="GFH07627.1"/>
    </source>
</evidence>
<evidence type="ECO:0000313" key="2">
    <source>
        <dbReference type="Proteomes" id="UP000485058"/>
    </source>
</evidence>
<keyword evidence="2" id="KW-1185">Reference proteome</keyword>
<dbReference type="Proteomes" id="UP000485058">
    <property type="component" value="Unassembled WGS sequence"/>
</dbReference>
<proteinExistence type="predicted"/>
<protein>
    <submittedName>
        <fullName evidence="1">Uncharacterized protein</fullName>
    </submittedName>
</protein>
<accession>A0A699YBR5</accession>
<gene>
    <name evidence="1" type="ORF">HaLaN_02457</name>
</gene>
<organism evidence="1 2">
    <name type="scientific">Haematococcus lacustris</name>
    <name type="common">Green alga</name>
    <name type="synonym">Haematococcus pluvialis</name>
    <dbReference type="NCBI Taxonomy" id="44745"/>
    <lineage>
        <taxon>Eukaryota</taxon>
        <taxon>Viridiplantae</taxon>
        <taxon>Chlorophyta</taxon>
        <taxon>core chlorophytes</taxon>
        <taxon>Chlorophyceae</taxon>
        <taxon>CS clade</taxon>
        <taxon>Chlamydomonadales</taxon>
        <taxon>Haematococcaceae</taxon>
        <taxon>Haematococcus</taxon>
    </lineage>
</organism>
<dbReference type="AlphaFoldDB" id="A0A699YBR5"/>
<feature type="non-terminal residue" evidence="1">
    <location>
        <position position="1"/>
    </location>
</feature>